<gene>
    <name evidence="1" type="ORF">JOF56_000746</name>
</gene>
<accession>A0ABS4T7S3</accession>
<dbReference type="EMBL" id="JAGINW010000001">
    <property type="protein sequence ID" value="MBP2320361.1"/>
    <property type="molecule type" value="Genomic_DNA"/>
</dbReference>
<name>A0ABS4T7S3_9PSEU</name>
<reference evidence="1 2" key="1">
    <citation type="submission" date="2021-03" db="EMBL/GenBank/DDBJ databases">
        <title>Sequencing the genomes of 1000 actinobacteria strains.</title>
        <authorList>
            <person name="Klenk H.-P."/>
        </authorList>
    </citation>
    <scope>NUCLEOTIDE SEQUENCE [LARGE SCALE GENOMIC DNA]</scope>
    <source>
        <strain evidence="1 2">DSM 46670</strain>
    </source>
</reference>
<protein>
    <submittedName>
        <fullName evidence="1">Uncharacterized protein</fullName>
    </submittedName>
</protein>
<evidence type="ECO:0000313" key="1">
    <source>
        <dbReference type="EMBL" id="MBP2320361.1"/>
    </source>
</evidence>
<comment type="caution">
    <text evidence="1">The sequence shown here is derived from an EMBL/GenBank/DDBJ whole genome shotgun (WGS) entry which is preliminary data.</text>
</comment>
<organism evidence="1 2">
    <name type="scientific">Kibdelosporangium banguiense</name>
    <dbReference type="NCBI Taxonomy" id="1365924"/>
    <lineage>
        <taxon>Bacteria</taxon>
        <taxon>Bacillati</taxon>
        <taxon>Actinomycetota</taxon>
        <taxon>Actinomycetes</taxon>
        <taxon>Pseudonocardiales</taxon>
        <taxon>Pseudonocardiaceae</taxon>
        <taxon>Kibdelosporangium</taxon>
    </lineage>
</organism>
<proteinExistence type="predicted"/>
<keyword evidence="2" id="KW-1185">Reference proteome</keyword>
<evidence type="ECO:0000313" key="2">
    <source>
        <dbReference type="Proteomes" id="UP001519332"/>
    </source>
</evidence>
<sequence length="85" mass="9513">MIRPAPGDMILYTSGGVTDEVAMSLHMRKPNDQAVSILFGNERITLDFYDVQSLERLRDLADEGARRLHAAIEMNEEPIDSDPVP</sequence>
<dbReference type="RefSeq" id="WP_209634390.1">
    <property type="nucleotide sequence ID" value="NZ_JAGINW010000001.1"/>
</dbReference>
<dbReference type="Proteomes" id="UP001519332">
    <property type="component" value="Unassembled WGS sequence"/>
</dbReference>